<reference evidence="2" key="1">
    <citation type="submission" date="2021-06" db="EMBL/GenBank/DDBJ databases">
        <title>Parelaphostrongylus tenuis whole genome reference sequence.</title>
        <authorList>
            <person name="Garwood T.J."/>
            <person name="Larsen P.A."/>
            <person name="Fountain-Jones N.M."/>
            <person name="Garbe J.R."/>
            <person name="Macchietto M.G."/>
            <person name="Kania S.A."/>
            <person name="Gerhold R.W."/>
            <person name="Richards J.E."/>
            <person name="Wolf T.M."/>
        </authorList>
    </citation>
    <scope>NUCLEOTIDE SEQUENCE</scope>
    <source>
        <strain evidence="2">MNPRO001-30</strain>
        <tissue evidence="2">Meninges</tissue>
    </source>
</reference>
<comment type="caution">
    <text evidence="2">The sequence shown here is derived from an EMBL/GenBank/DDBJ whole genome shotgun (WGS) entry which is preliminary data.</text>
</comment>
<accession>A0AAD5WLM9</accession>
<organism evidence="2 3">
    <name type="scientific">Parelaphostrongylus tenuis</name>
    <name type="common">Meningeal worm</name>
    <dbReference type="NCBI Taxonomy" id="148309"/>
    <lineage>
        <taxon>Eukaryota</taxon>
        <taxon>Metazoa</taxon>
        <taxon>Ecdysozoa</taxon>
        <taxon>Nematoda</taxon>
        <taxon>Chromadorea</taxon>
        <taxon>Rhabditida</taxon>
        <taxon>Rhabditina</taxon>
        <taxon>Rhabditomorpha</taxon>
        <taxon>Strongyloidea</taxon>
        <taxon>Metastrongylidae</taxon>
        <taxon>Parelaphostrongylus</taxon>
    </lineage>
</organism>
<dbReference type="AlphaFoldDB" id="A0AAD5WLM9"/>
<dbReference type="EMBL" id="JAHQIW010007361">
    <property type="protein sequence ID" value="KAJ1373883.1"/>
    <property type="molecule type" value="Genomic_DNA"/>
</dbReference>
<evidence type="ECO:0000313" key="2">
    <source>
        <dbReference type="EMBL" id="KAJ1373883.1"/>
    </source>
</evidence>
<feature type="region of interest" description="Disordered" evidence="1">
    <location>
        <begin position="1"/>
        <end position="57"/>
    </location>
</feature>
<dbReference type="Proteomes" id="UP001196413">
    <property type="component" value="Unassembled WGS sequence"/>
</dbReference>
<name>A0AAD5WLM9_PARTN</name>
<gene>
    <name evidence="2" type="ORF">KIN20_036413</name>
</gene>
<protein>
    <submittedName>
        <fullName evidence="2">Uncharacterized protein</fullName>
    </submittedName>
</protein>
<proteinExistence type="predicted"/>
<sequence>MALRGRLTAGKRSVLPNLSLAGKREEKTTPASPKKKRNDLKENRSGRARKRANHGEMERPGLIECSGIFSEGLSGGDLSRRSKSVRIELGEPCASVPIVKEELMDVLDSEPVQNSVQTSYVGYDQLWASDDEGDIEELSELLSDGFISDFKHATVLPHVLPVELESQFIDLMHKDVKRDILDQGRDC</sequence>
<keyword evidence="3" id="KW-1185">Reference proteome</keyword>
<evidence type="ECO:0000256" key="1">
    <source>
        <dbReference type="SAM" id="MobiDB-lite"/>
    </source>
</evidence>
<evidence type="ECO:0000313" key="3">
    <source>
        <dbReference type="Proteomes" id="UP001196413"/>
    </source>
</evidence>